<evidence type="ECO:0000313" key="1">
    <source>
        <dbReference type="EMBL" id="KAK9709373.1"/>
    </source>
</evidence>
<name>A0AAW1JW60_POPJA</name>
<proteinExistence type="predicted"/>
<dbReference type="Proteomes" id="UP001458880">
    <property type="component" value="Unassembled WGS sequence"/>
</dbReference>
<reference evidence="1 2" key="1">
    <citation type="journal article" date="2024" name="BMC Genomics">
        <title>De novo assembly and annotation of Popillia japonica's genome with initial clues to its potential as an invasive pest.</title>
        <authorList>
            <person name="Cucini C."/>
            <person name="Boschi S."/>
            <person name="Funari R."/>
            <person name="Cardaioli E."/>
            <person name="Iannotti N."/>
            <person name="Marturano G."/>
            <person name="Paoli F."/>
            <person name="Bruttini M."/>
            <person name="Carapelli A."/>
            <person name="Frati F."/>
            <person name="Nardi F."/>
        </authorList>
    </citation>
    <scope>NUCLEOTIDE SEQUENCE [LARGE SCALE GENOMIC DNA]</scope>
    <source>
        <strain evidence="1">DMR45628</strain>
    </source>
</reference>
<keyword evidence="2" id="KW-1185">Reference proteome</keyword>
<protein>
    <submittedName>
        <fullName evidence="1">Uncharacterized protein</fullName>
    </submittedName>
</protein>
<accession>A0AAW1JW60</accession>
<sequence>MCKTNLSLRLKDIISVETSATSLFRSTKERFNIPKYHSFLFSAESGKSVTVAKQYVGGLFTNTTIPTLVDPGRPDGKVSVSAKKMEHMTKAYKFLNQNEEAQNLWKAILD</sequence>
<dbReference type="AlphaFoldDB" id="A0AAW1JW60"/>
<comment type="caution">
    <text evidence="1">The sequence shown here is derived from an EMBL/GenBank/DDBJ whole genome shotgun (WGS) entry which is preliminary data.</text>
</comment>
<evidence type="ECO:0000313" key="2">
    <source>
        <dbReference type="Proteomes" id="UP001458880"/>
    </source>
</evidence>
<organism evidence="1 2">
    <name type="scientific">Popillia japonica</name>
    <name type="common">Japanese beetle</name>
    <dbReference type="NCBI Taxonomy" id="7064"/>
    <lineage>
        <taxon>Eukaryota</taxon>
        <taxon>Metazoa</taxon>
        <taxon>Ecdysozoa</taxon>
        <taxon>Arthropoda</taxon>
        <taxon>Hexapoda</taxon>
        <taxon>Insecta</taxon>
        <taxon>Pterygota</taxon>
        <taxon>Neoptera</taxon>
        <taxon>Endopterygota</taxon>
        <taxon>Coleoptera</taxon>
        <taxon>Polyphaga</taxon>
        <taxon>Scarabaeiformia</taxon>
        <taxon>Scarabaeidae</taxon>
        <taxon>Rutelinae</taxon>
        <taxon>Popillia</taxon>
    </lineage>
</organism>
<gene>
    <name evidence="1" type="ORF">QE152_g26629</name>
</gene>
<dbReference type="EMBL" id="JASPKY010000310">
    <property type="protein sequence ID" value="KAK9709373.1"/>
    <property type="molecule type" value="Genomic_DNA"/>
</dbReference>